<dbReference type="STRING" id="71717.A0A4Y7SS21"/>
<evidence type="ECO:0000313" key="4">
    <source>
        <dbReference type="EMBL" id="TEB24511.1"/>
    </source>
</evidence>
<accession>A0A4Y7SS21</accession>
<dbReference type="SUPFAM" id="SSF48452">
    <property type="entry name" value="TPR-like"/>
    <property type="match status" value="2"/>
</dbReference>
<dbReference type="InterPro" id="IPR056884">
    <property type="entry name" value="NPHP3-like_N"/>
</dbReference>
<feature type="compositionally biased region" description="Basic and acidic residues" evidence="2">
    <location>
        <begin position="389"/>
        <end position="398"/>
    </location>
</feature>
<dbReference type="PANTHER" id="PTHR19959">
    <property type="entry name" value="KINESIN LIGHT CHAIN"/>
    <property type="match status" value="1"/>
</dbReference>
<dbReference type="SUPFAM" id="SSF52540">
    <property type="entry name" value="P-loop containing nucleoside triphosphate hydrolases"/>
    <property type="match status" value="1"/>
</dbReference>
<evidence type="ECO:0000259" key="3">
    <source>
        <dbReference type="Pfam" id="PF24883"/>
    </source>
</evidence>
<dbReference type="OrthoDB" id="3261813at2759"/>
<keyword evidence="5" id="KW-1185">Reference proteome</keyword>
<feature type="domain" description="Nephrocystin 3-like N-terminal" evidence="3">
    <location>
        <begin position="588"/>
        <end position="734"/>
    </location>
</feature>
<feature type="compositionally biased region" description="Basic residues" evidence="2">
    <location>
        <begin position="546"/>
        <end position="556"/>
    </location>
</feature>
<evidence type="ECO:0000313" key="5">
    <source>
        <dbReference type="Proteomes" id="UP000298030"/>
    </source>
</evidence>
<reference evidence="4 5" key="1">
    <citation type="journal article" date="2019" name="Nat. Ecol. Evol.">
        <title>Megaphylogeny resolves global patterns of mushroom evolution.</title>
        <authorList>
            <person name="Varga T."/>
            <person name="Krizsan K."/>
            <person name="Foldi C."/>
            <person name="Dima B."/>
            <person name="Sanchez-Garcia M."/>
            <person name="Sanchez-Ramirez S."/>
            <person name="Szollosi G.J."/>
            <person name="Szarkandi J.G."/>
            <person name="Papp V."/>
            <person name="Albert L."/>
            <person name="Andreopoulos W."/>
            <person name="Angelini C."/>
            <person name="Antonin V."/>
            <person name="Barry K.W."/>
            <person name="Bougher N.L."/>
            <person name="Buchanan P."/>
            <person name="Buyck B."/>
            <person name="Bense V."/>
            <person name="Catcheside P."/>
            <person name="Chovatia M."/>
            <person name="Cooper J."/>
            <person name="Damon W."/>
            <person name="Desjardin D."/>
            <person name="Finy P."/>
            <person name="Geml J."/>
            <person name="Haridas S."/>
            <person name="Hughes K."/>
            <person name="Justo A."/>
            <person name="Karasinski D."/>
            <person name="Kautmanova I."/>
            <person name="Kiss B."/>
            <person name="Kocsube S."/>
            <person name="Kotiranta H."/>
            <person name="LaButti K.M."/>
            <person name="Lechner B.E."/>
            <person name="Liimatainen K."/>
            <person name="Lipzen A."/>
            <person name="Lukacs Z."/>
            <person name="Mihaltcheva S."/>
            <person name="Morgado L.N."/>
            <person name="Niskanen T."/>
            <person name="Noordeloos M.E."/>
            <person name="Ohm R.A."/>
            <person name="Ortiz-Santana B."/>
            <person name="Ovrebo C."/>
            <person name="Racz N."/>
            <person name="Riley R."/>
            <person name="Savchenko A."/>
            <person name="Shiryaev A."/>
            <person name="Soop K."/>
            <person name="Spirin V."/>
            <person name="Szebenyi C."/>
            <person name="Tomsovsky M."/>
            <person name="Tulloss R.E."/>
            <person name="Uehling J."/>
            <person name="Grigoriev I.V."/>
            <person name="Vagvolgyi C."/>
            <person name="Papp T."/>
            <person name="Martin F.M."/>
            <person name="Miettinen O."/>
            <person name="Hibbett D.S."/>
            <person name="Nagy L.G."/>
        </authorList>
    </citation>
    <scope>NUCLEOTIDE SEQUENCE [LARGE SCALE GENOMIC DNA]</scope>
    <source>
        <strain evidence="4 5">FP101781</strain>
    </source>
</reference>
<dbReference type="Pfam" id="PF13374">
    <property type="entry name" value="TPR_10"/>
    <property type="match status" value="2"/>
</dbReference>
<feature type="region of interest" description="Disordered" evidence="2">
    <location>
        <begin position="439"/>
        <end position="475"/>
    </location>
</feature>
<organism evidence="4 5">
    <name type="scientific">Coprinellus micaceus</name>
    <name type="common">Glistening ink-cap mushroom</name>
    <name type="synonym">Coprinus micaceus</name>
    <dbReference type="NCBI Taxonomy" id="71717"/>
    <lineage>
        <taxon>Eukaryota</taxon>
        <taxon>Fungi</taxon>
        <taxon>Dikarya</taxon>
        <taxon>Basidiomycota</taxon>
        <taxon>Agaricomycotina</taxon>
        <taxon>Agaricomycetes</taxon>
        <taxon>Agaricomycetidae</taxon>
        <taxon>Agaricales</taxon>
        <taxon>Agaricineae</taxon>
        <taxon>Psathyrellaceae</taxon>
        <taxon>Coprinellus</taxon>
    </lineage>
</organism>
<feature type="compositionally biased region" description="Polar residues" evidence="2">
    <location>
        <begin position="511"/>
        <end position="524"/>
    </location>
</feature>
<proteinExistence type="predicted"/>
<feature type="region of interest" description="Disordered" evidence="2">
    <location>
        <begin position="387"/>
        <end position="413"/>
    </location>
</feature>
<dbReference type="Pfam" id="PF24883">
    <property type="entry name" value="NPHP3_N"/>
    <property type="match status" value="1"/>
</dbReference>
<dbReference type="PANTHER" id="PTHR19959:SF119">
    <property type="entry name" value="FUNGAL LIPASE-LIKE DOMAIN-CONTAINING PROTEIN"/>
    <property type="match status" value="1"/>
</dbReference>
<comment type="caution">
    <text evidence="4">The sequence shown here is derived from an EMBL/GenBank/DDBJ whole genome shotgun (WGS) entry which is preliminary data.</text>
</comment>
<feature type="compositionally biased region" description="Polar residues" evidence="2">
    <location>
        <begin position="10"/>
        <end position="19"/>
    </location>
</feature>
<dbReference type="SMART" id="SM00028">
    <property type="entry name" value="TPR"/>
    <property type="match status" value="8"/>
</dbReference>
<feature type="region of interest" description="Disordered" evidence="2">
    <location>
        <begin position="339"/>
        <end position="374"/>
    </location>
</feature>
<feature type="compositionally biased region" description="Basic and acidic residues" evidence="2">
    <location>
        <begin position="346"/>
        <end position="372"/>
    </location>
</feature>
<name>A0A4Y7SS21_COPMI</name>
<feature type="region of interest" description="Disordered" evidence="2">
    <location>
        <begin position="59"/>
        <end position="91"/>
    </location>
</feature>
<feature type="region of interest" description="Disordered" evidence="2">
    <location>
        <begin position="511"/>
        <end position="559"/>
    </location>
</feature>
<dbReference type="InterPro" id="IPR019734">
    <property type="entry name" value="TPR_rpt"/>
</dbReference>
<dbReference type="InterPro" id="IPR011990">
    <property type="entry name" value="TPR-like_helical_dom_sf"/>
</dbReference>
<dbReference type="InterPro" id="IPR027417">
    <property type="entry name" value="P-loop_NTPase"/>
</dbReference>
<feature type="compositionally biased region" description="Basic and acidic residues" evidence="2">
    <location>
        <begin position="191"/>
        <end position="206"/>
    </location>
</feature>
<feature type="compositionally biased region" description="Polar residues" evidence="2">
    <location>
        <begin position="143"/>
        <end position="153"/>
    </location>
</feature>
<dbReference type="Proteomes" id="UP000298030">
    <property type="component" value="Unassembled WGS sequence"/>
</dbReference>
<keyword evidence="1" id="KW-0677">Repeat</keyword>
<evidence type="ECO:0000256" key="2">
    <source>
        <dbReference type="SAM" id="MobiDB-lite"/>
    </source>
</evidence>
<protein>
    <recommendedName>
        <fullName evidence="3">Nephrocystin 3-like N-terminal domain-containing protein</fullName>
    </recommendedName>
</protein>
<dbReference type="Gene3D" id="1.25.40.10">
    <property type="entry name" value="Tetratricopeptide repeat domain"/>
    <property type="match status" value="3"/>
</dbReference>
<feature type="region of interest" description="Disordered" evidence="2">
    <location>
        <begin position="143"/>
        <end position="315"/>
    </location>
</feature>
<sequence length="1563" mass="173605">MHCARPPASHHSSVSRDLQTSTEPSPSHPPTHLKSNINTLKFEYPHSKLTTTFVWTVRTGTGEPGSEPRPDLTKIGVPDAKGRETRSRSPSPIRLLPRNIIYPNPQSPSALKPAISTLAPSSHTLIHPLLRRLLHSFALSTHASPMKPTSQASIDHDDSPHAGGSSARRSVTRFEDASSIGGLRECKGRRRVGEDRADPTRAERRPPTHRRTAHLDPPSRFPLPVTPNTRHRDPTPNGGMTRFELRGGGRRAGSRSAGGCSGARAGGCEEKGGRGKRGDEGGERGKGTEGGRERKEGRERRKDGNGSWRTIGRNRRLPSSSFQLEVYGTRSEGRRVLVASGCGREGGGERGERRGRGDEVNRTTREREEGSGGRRGVVGCVDCGTNEKTGGRADKREIGGTNKRRRRTTRDGVAEEGMYEQRDGQTSCVERRGWEYPTVASPPLNASAPPSTPILPSTERRTLRPSSPIPRPPSYGDSHFPAPFVHHHPSLSLLLNVLHRNYRIGTTTGVCVPTSTISASTQDPASDRRRYGHRPKQITQSPRPTRTPKPKPTQKCRRADLPIHPDVSGLLSSYLDDSRAGDIEYAYRWISFSQELVLWIHASVGMGKSTFARELAEKLRSKGQLAAALFLSFAPADWGPETMIRLLAGEIGRTHPQAIPSIADAIENYSGPSLPLRLLFDQYIQRPIQSLQLPHPLIILVDAIDEWKTYPLFIKQFTTIDLSRDLVKFIILGRAVPSERDFPGVSMSLYPLPPASKEVISRYFHAHFATIDWGNTEEPEERQVSQLAEKANGLFVWAWIVFSTIADDFIDASPKEVLEQTLESRRITGDSELLAELYHGAIMRSFPRAKEREQLVYPANVLFHLSVAEYFLSPSVSDGCAFSIRVAEGHAIVGGGCMALLPKFFAGNAEELPPQDALYNYVVLTWPGHVASSFPSLVTVPDAEVWKQSELYGPLQSLASETVHGWAKALQSAVKDGRSSNVACLEEAETGPLLCDLGVELSDDHNMKLANLGVACLELAVRLLPHTAENWDELGRAHSGLAKLTCSRQSAEAAIAIHRHAVELVSLDPGADEEAVKRGLAGSLRSMIRCQQSPGAVCGELEEAISLGREAMRLEGAEAERAAWLHNLASSIDERFRITRSIEDQEEIIALDREALKLRPEGHQYRANSLHNLANSLRKRFDVTSSLDELEESISLDRQALQLRPEDHRDRARSLHNLASSLRQRFDVTSSLGDLKESISLDREALKLRPEGSQARALSLHNLAISLRKRFDVTSSLDDLEESISLDREAFTLRPEGHQDRAETLHNLASSLRKCFGVTSCLNDLEESITMDRAALELRPEGHRYRGYSLHNLTISLRRRFDVTSSLGDIEESISLGMEALKLRPQGHRDRAESLHNFASLLRKRFGVTSCLDDLQWSITLDREALELRPDSHRDRALSLHNLSNSFRKRFDAIHSLDDLEESISLDRQALKLRPEGHRDRAESLNNLASSLRKRFDVTDSLDNLEESIRLDREALETRHGGHRDRTLTLRNLANSLRKRFGVTSCLDDLEESTQLDQEALKN</sequence>
<evidence type="ECO:0000256" key="1">
    <source>
        <dbReference type="ARBA" id="ARBA00022737"/>
    </source>
</evidence>
<feature type="region of interest" description="Disordered" evidence="2">
    <location>
        <begin position="1"/>
        <end position="34"/>
    </location>
</feature>
<gene>
    <name evidence="4" type="ORF">FA13DRAFT_1908572</name>
</gene>
<dbReference type="EMBL" id="QPFP01000066">
    <property type="protein sequence ID" value="TEB24511.1"/>
    <property type="molecule type" value="Genomic_DNA"/>
</dbReference>
<feature type="compositionally biased region" description="Basic and acidic residues" evidence="2">
    <location>
        <begin position="267"/>
        <end position="304"/>
    </location>
</feature>